<protein>
    <submittedName>
        <fullName evidence="1">Uncharacterized protein</fullName>
    </submittedName>
</protein>
<gene>
    <name evidence="1" type="ORF">EVA_14024</name>
</gene>
<sequence>MSRERFPETQFLSVMACATRYETGASGDERSSSHFFPLYIVTLTRSPPEVKKCNTL</sequence>
<dbReference type="EMBL" id="AMCI01004542">
    <property type="protein sequence ID" value="EJW97871.1"/>
    <property type="molecule type" value="Genomic_DNA"/>
</dbReference>
<reference evidence="1" key="1">
    <citation type="journal article" date="2012" name="PLoS ONE">
        <title>Gene sets for utilization of primary and secondary nutrition supplies in the distal gut of endangered iberian lynx.</title>
        <authorList>
            <person name="Alcaide M."/>
            <person name="Messina E."/>
            <person name="Richter M."/>
            <person name="Bargiela R."/>
            <person name="Peplies J."/>
            <person name="Huws S.A."/>
            <person name="Newbold C.J."/>
            <person name="Golyshin P.N."/>
            <person name="Simon M.A."/>
            <person name="Lopez G."/>
            <person name="Yakimov M.M."/>
            <person name="Ferrer M."/>
        </authorList>
    </citation>
    <scope>NUCLEOTIDE SEQUENCE</scope>
</reference>
<accession>J9FSD5</accession>
<name>J9FSD5_9ZZZZ</name>
<evidence type="ECO:0000313" key="1">
    <source>
        <dbReference type="EMBL" id="EJW97871.1"/>
    </source>
</evidence>
<proteinExistence type="predicted"/>
<dbReference type="AlphaFoldDB" id="J9FSD5"/>
<comment type="caution">
    <text evidence="1">The sequence shown here is derived from an EMBL/GenBank/DDBJ whole genome shotgun (WGS) entry which is preliminary data.</text>
</comment>
<organism evidence="1">
    <name type="scientific">gut metagenome</name>
    <dbReference type="NCBI Taxonomy" id="749906"/>
    <lineage>
        <taxon>unclassified sequences</taxon>
        <taxon>metagenomes</taxon>
        <taxon>organismal metagenomes</taxon>
    </lineage>
</organism>